<accession>A0AAV5QSL6</accession>
<sequence length="174" mass="17695">MFASSAIQLSALVATANAFLYTYATGDLTVTVSSVTYVSTVIDGNTYDLSFLAPTVTNTVHSAATDSMNEVFDISASGIQYNDETQTGNLPTDTATTFVTYGSNSTDSTTSSTASQVTSTITTYPADNSTTSLTSTSESLNTTSTNATASGMAPSLSSGFALGGGLVMAAICLL</sequence>
<proteinExistence type="predicted"/>
<evidence type="ECO:0000313" key="3">
    <source>
        <dbReference type="EMBL" id="GMM37721.1"/>
    </source>
</evidence>
<evidence type="ECO:0000313" key="4">
    <source>
        <dbReference type="Proteomes" id="UP001360560"/>
    </source>
</evidence>
<evidence type="ECO:0000256" key="2">
    <source>
        <dbReference type="SAM" id="SignalP"/>
    </source>
</evidence>
<gene>
    <name evidence="3" type="ORF">DASC09_050460</name>
</gene>
<dbReference type="RefSeq" id="XP_064854717.1">
    <property type="nucleotide sequence ID" value="XM_064998645.1"/>
</dbReference>
<dbReference type="Proteomes" id="UP001360560">
    <property type="component" value="Unassembled WGS sequence"/>
</dbReference>
<keyword evidence="4" id="KW-1185">Reference proteome</keyword>
<reference evidence="3 4" key="1">
    <citation type="journal article" date="2023" name="Elife">
        <title>Identification of key yeast species and microbe-microbe interactions impacting larval growth of Drosophila in the wild.</title>
        <authorList>
            <person name="Mure A."/>
            <person name="Sugiura Y."/>
            <person name="Maeda R."/>
            <person name="Honda K."/>
            <person name="Sakurai N."/>
            <person name="Takahashi Y."/>
            <person name="Watada M."/>
            <person name="Katoh T."/>
            <person name="Gotoh A."/>
            <person name="Gotoh Y."/>
            <person name="Taniguchi I."/>
            <person name="Nakamura K."/>
            <person name="Hayashi T."/>
            <person name="Katayama T."/>
            <person name="Uemura T."/>
            <person name="Hattori Y."/>
        </authorList>
    </citation>
    <scope>NUCLEOTIDE SEQUENCE [LARGE SCALE GENOMIC DNA]</scope>
    <source>
        <strain evidence="3 4">SC-9</strain>
    </source>
</reference>
<dbReference type="AlphaFoldDB" id="A0AAV5QSL6"/>
<feature type="region of interest" description="Disordered" evidence="1">
    <location>
        <begin position="125"/>
        <end position="148"/>
    </location>
</feature>
<organism evidence="3 4">
    <name type="scientific">Saccharomycopsis crataegensis</name>
    <dbReference type="NCBI Taxonomy" id="43959"/>
    <lineage>
        <taxon>Eukaryota</taxon>
        <taxon>Fungi</taxon>
        <taxon>Dikarya</taxon>
        <taxon>Ascomycota</taxon>
        <taxon>Saccharomycotina</taxon>
        <taxon>Saccharomycetes</taxon>
        <taxon>Saccharomycopsidaceae</taxon>
        <taxon>Saccharomycopsis</taxon>
    </lineage>
</organism>
<dbReference type="EMBL" id="BTFZ01000012">
    <property type="protein sequence ID" value="GMM37721.1"/>
    <property type="molecule type" value="Genomic_DNA"/>
</dbReference>
<protein>
    <submittedName>
        <fullName evidence="3">Uncharacterized protein</fullName>
    </submittedName>
</protein>
<feature type="chain" id="PRO_5043865232" evidence="2">
    <location>
        <begin position="19"/>
        <end position="174"/>
    </location>
</feature>
<evidence type="ECO:0000256" key="1">
    <source>
        <dbReference type="SAM" id="MobiDB-lite"/>
    </source>
</evidence>
<comment type="caution">
    <text evidence="3">The sequence shown here is derived from an EMBL/GenBank/DDBJ whole genome shotgun (WGS) entry which is preliminary data.</text>
</comment>
<feature type="signal peptide" evidence="2">
    <location>
        <begin position="1"/>
        <end position="18"/>
    </location>
</feature>
<name>A0AAV5QSL6_9ASCO</name>
<dbReference type="GeneID" id="90075696"/>
<keyword evidence="2" id="KW-0732">Signal</keyword>